<organism evidence="2 3">
    <name type="scientific">Rubrivivax gelatinosus</name>
    <name type="common">Rhodocyclus gelatinosus</name>
    <name type="synonym">Rhodopseudomonas gelatinosa</name>
    <dbReference type="NCBI Taxonomy" id="28068"/>
    <lineage>
        <taxon>Bacteria</taxon>
        <taxon>Pseudomonadati</taxon>
        <taxon>Pseudomonadota</taxon>
        <taxon>Betaproteobacteria</taxon>
        <taxon>Burkholderiales</taxon>
        <taxon>Sphaerotilaceae</taxon>
        <taxon>Rubrivivax</taxon>
    </lineage>
</organism>
<reference evidence="2" key="2">
    <citation type="journal article" date="2020" name="Microorganisms">
        <title>Osmotic Adaptation and Compatible Solute Biosynthesis of Phototrophic Bacteria as Revealed from Genome Analyses.</title>
        <authorList>
            <person name="Imhoff J.F."/>
            <person name="Rahn T."/>
            <person name="Kunzel S."/>
            <person name="Keller A."/>
            <person name="Neulinger S.C."/>
        </authorList>
    </citation>
    <scope>NUCLEOTIDE SEQUENCE</scope>
    <source>
        <strain evidence="2">IM 151</strain>
    </source>
</reference>
<dbReference type="Proteomes" id="UP001041814">
    <property type="component" value="Unassembled WGS sequence"/>
</dbReference>
<dbReference type="RefSeq" id="WP_200377697.1">
    <property type="nucleotide sequence ID" value="NZ_NRRU01000004.1"/>
</dbReference>
<keyword evidence="1" id="KW-0472">Membrane</keyword>
<protein>
    <recommendedName>
        <fullName evidence="4">Type IV secretion system protein VirB2</fullName>
    </recommendedName>
</protein>
<evidence type="ECO:0000313" key="3">
    <source>
        <dbReference type="Proteomes" id="UP001041814"/>
    </source>
</evidence>
<dbReference type="Pfam" id="PF04956">
    <property type="entry name" value="TrbC"/>
    <property type="match status" value="1"/>
</dbReference>
<evidence type="ECO:0000256" key="1">
    <source>
        <dbReference type="SAM" id="Phobius"/>
    </source>
</evidence>
<accession>A0ABS1DPQ7</accession>
<keyword evidence="1" id="KW-1133">Transmembrane helix</keyword>
<sequence length="115" mass="12588">MRWNLFLRRIEPSRPSEPRPFNRRGLLAVIVLWLCIASALLPPPVFAQGFEKINETVIKIEDILIVISIAVVTIAIIWAGFKMIFQGARLSDVANVLIGGTLIGGAAAFSSFIVA</sequence>
<evidence type="ECO:0000313" key="2">
    <source>
        <dbReference type="EMBL" id="MBK1711569.1"/>
    </source>
</evidence>
<feature type="transmembrane region" description="Helical" evidence="1">
    <location>
        <begin position="93"/>
        <end position="114"/>
    </location>
</feature>
<comment type="caution">
    <text evidence="2">The sequence shown here is derived from an EMBL/GenBank/DDBJ whole genome shotgun (WGS) entry which is preliminary data.</text>
</comment>
<keyword evidence="3" id="KW-1185">Reference proteome</keyword>
<reference evidence="2" key="1">
    <citation type="submission" date="2017-08" db="EMBL/GenBank/DDBJ databases">
        <authorList>
            <person name="Imhoff J.F."/>
            <person name="Rahn T."/>
            <person name="Kuenzel S."/>
            <person name="Neulinger S.C."/>
        </authorList>
    </citation>
    <scope>NUCLEOTIDE SEQUENCE</scope>
    <source>
        <strain evidence="2">IM 151</strain>
    </source>
</reference>
<gene>
    <name evidence="2" type="ORF">CKO43_02095</name>
</gene>
<feature type="transmembrane region" description="Helical" evidence="1">
    <location>
        <begin position="63"/>
        <end position="81"/>
    </location>
</feature>
<dbReference type="InterPro" id="IPR007039">
    <property type="entry name" value="TrbC/VirB2"/>
</dbReference>
<evidence type="ECO:0008006" key="4">
    <source>
        <dbReference type="Google" id="ProtNLM"/>
    </source>
</evidence>
<dbReference type="EMBL" id="NRRU01000004">
    <property type="protein sequence ID" value="MBK1711569.1"/>
    <property type="molecule type" value="Genomic_DNA"/>
</dbReference>
<proteinExistence type="predicted"/>
<keyword evidence="1" id="KW-0812">Transmembrane</keyword>
<name>A0ABS1DPQ7_RUBGE</name>